<evidence type="ECO:0000313" key="3">
    <source>
        <dbReference type="Proteomes" id="UP000244093"/>
    </source>
</evidence>
<dbReference type="PANTHER" id="PTHR42831">
    <property type="entry name" value="FE-S PROTEIN MATURATION AUXILIARY FACTOR YITW"/>
    <property type="match status" value="1"/>
</dbReference>
<dbReference type="AlphaFoldDB" id="A0A2R7Y1X5"/>
<dbReference type="Gene3D" id="3.30.300.130">
    <property type="entry name" value="Fe-S cluster assembly (FSCA)"/>
    <property type="match status" value="1"/>
</dbReference>
<protein>
    <recommendedName>
        <fullName evidence="1">MIP18 family-like domain-containing protein</fullName>
    </recommendedName>
</protein>
<dbReference type="SUPFAM" id="SSF117916">
    <property type="entry name" value="Fe-S cluster assembly (FSCA) domain-like"/>
    <property type="match status" value="1"/>
</dbReference>
<dbReference type="Pfam" id="PF01883">
    <property type="entry name" value="FeS_assembly_P"/>
    <property type="match status" value="1"/>
</dbReference>
<organism evidence="2 3">
    <name type="scientific">Zestosphaera tikiterensis</name>
    <dbReference type="NCBI Taxonomy" id="1973259"/>
    <lineage>
        <taxon>Archaea</taxon>
        <taxon>Thermoproteota</taxon>
        <taxon>Thermoprotei</taxon>
        <taxon>Desulfurococcales</taxon>
        <taxon>Desulfurococcaceae</taxon>
        <taxon>Zestosphaera</taxon>
    </lineage>
</organism>
<gene>
    <name evidence="2" type="ORF">B7O98_09125</name>
</gene>
<name>A0A2R7Y1X5_9CREN</name>
<accession>A0A2R7Y1X5</accession>
<evidence type="ECO:0000313" key="2">
    <source>
        <dbReference type="EMBL" id="PUA31541.1"/>
    </source>
</evidence>
<dbReference type="Proteomes" id="UP000244093">
    <property type="component" value="Unassembled WGS sequence"/>
</dbReference>
<comment type="caution">
    <text evidence="2">The sequence shown here is derived from an EMBL/GenBank/DDBJ whole genome shotgun (WGS) entry which is preliminary data.</text>
</comment>
<dbReference type="InterPro" id="IPR002744">
    <property type="entry name" value="MIP18-like"/>
</dbReference>
<dbReference type="PANTHER" id="PTHR42831:SF1">
    <property type="entry name" value="FE-S PROTEIN MATURATION AUXILIARY FACTOR YITW"/>
    <property type="match status" value="1"/>
</dbReference>
<sequence length="117" mass="13328">MASELRAKIVEALKNVYDPEIPVNVWDLGLIYELNVDDTGEVYVLMTLTAPACPIAQSIVSYVEDAIRSVEGVKDVKVELTFDPPWNPKRMTQEGREAFKALYGYDIVEFWERTQSQ</sequence>
<dbReference type="InterPro" id="IPR034904">
    <property type="entry name" value="FSCA_dom_sf"/>
</dbReference>
<proteinExistence type="predicted"/>
<feature type="domain" description="MIP18 family-like" evidence="1">
    <location>
        <begin position="6"/>
        <end position="79"/>
    </location>
</feature>
<evidence type="ECO:0000259" key="1">
    <source>
        <dbReference type="Pfam" id="PF01883"/>
    </source>
</evidence>
<dbReference type="EMBL" id="NBVN01000009">
    <property type="protein sequence ID" value="PUA31541.1"/>
    <property type="molecule type" value="Genomic_DNA"/>
</dbReference>
<dbReference type="InterPro" id="IPR052339">
    <property type="entry name" value="Fe-S_Maturation_MIP18"/>
</dbReference>
<reference evidence="2 3" key="1">
    <citation type="journal article" date="2018" name="Syst. Appl. Microbiol.">
        <title>A new symbiotic nanoarchaeote (Candidatus Nanoclepta minutus) and its host (Zestosphaera tikiterensis gen. nov., sp. nov.) from a New Zealand hot spring.</title>
        <authorList>
            <person name="St John E."/>
            <person name="Liu Y."/>
            <person name="Podar M."/>
            <person name="Stott M.B."/>
            <person name="Meneghin J."/>
            <person name="Chen Z."/>
            <person name="Lagutin K."/>
            <person name="Mitchell K."/>
            <person name="Reysenbach A.L."/>
        </authorList>
    </citation>
    <scope>NUCLEOTIDE SEQUENCE [LARGE SCALE GENOMIC DNA]</scope>
    <source>
        <strain evidence="2">NZ3</strain>
    </source>
</reference>